<protein>
    <submittedName>
        <fullName evidence="2">Uncharacterized protein</fullName>
    </submittedName>
</protein>
<sequence>MEYVPLTPISSARCHLNLLDKVQRRPKRLIRYVLQLHPSPLVTMAAATTDEEKGQAVAEEHTRASPKGCSADCATQGTNA</sequence>
<reference evidence="2 3" key="1">
    <citation type="submission" date="2019-05" db="EMBL/GenBank/DDBJ databases">
        <title>Another draft genome of Portunus trituberculatus and its Hox gene families provides insights of decapod evolution.</title>
        <authorList>
            <person name="Jeong J.-H."/>
            <person name="Song I."/>
            <person name="Kim S."/>
            <person name="Choi T."/>
            <person name="Kim D."/>
            <person name="Ryu S."/>
            <person name="Kim W."/>
        </authorList>
    </citation>
    <scope>NUCLEOTIDE SEQUENCE [LARGE SCALE GENOMIC DNA]</scope>
    <source>
        <tissue evidence="2">Muscle</tissue>
    </source>
</reference>
<organism evidence="2 3">
    <name type="scientific">Portunus trituberculatus</name>
    <name type="common">Swimming crab</name>
    <name type="synonym">Neptunus trituberculatus</name>
    <dbReference type="NCBI Taxonomy" id="210409"/>
    <lineage>
        <taxon>Eukaryota</taxon>
        <taxon>Metazoa</taxon>
        <taxon>Ecdysozoa</taxon>
        <taxon>Arthropoda</taxon>
        <taxon>Crustacea</taxon>
        <taxon>Multicrustacea</taxon>
        <taxon>Malacostraca</taxon>
        <taxon>Eumalacostraca</taxon>
        <taxon>Eucarida</taxon>
        <taxon>Decapoda</taxon>
        <taxon>Pleocyemata</taxon>
        <taxon>Brachyura</taxon>
        <taxon>Eubrachyura</taxon>
        <taxon>Portunoidea</taxon>
        <taxon>Portunidae</taxon>
        <taxon>Portuninae</taxon>
        <taxon>Portunus</taxon>
    </lineage>
</organism>
<comment type="caution">
    <text evidence="2">The sequence shown here is derived from an EMBL/GenBank/DDBJ whole genome shotgun (WGS) entry which is preliminary data.</text>
</comment>
<keyword evidence="3" id="KW-1185">Reference proteome</keyword>
<evidence type="ECO:0000313" key="2">
    <source>
        <dbReference type="EMBL" id="MPC54732.1"/>
    </source>
</evidence>
<evidence type="ECO:0000256" key="1">
    <source>
        <dbReference type="SAM" id="MobiDB-lite"/>
    </source>
</evidence>
<gene>
    <name evidence="2" type="ORF">E2C01_048657</name>
</gene>
<evidence type="ECO:0000313" key="3">
    <source>
        <dbReference type="Proteomes" id="UP000324222"/>
    </source>
</evidence>
<accession>A0A5B7G713</accession>
<feature type="region of interest" description="Disordered" evidence="1">
    <location>
        <begin position="50"/>
        <end position="80"/>
    </location>
</feature>
<dbReference type="EMBL" id="VSRR010012592">
    <property type="protein sequence ID" value="MPC54732.1"/>
    <property type="molecule type" value="Genomic_DNA"/>
</dbReference>
<name>A0A5B7G713_PORTR</name>
<feature type="compositionally biased region" description="Basic and acidic residues" evidence="1">
    <location>
        <begin position="50"/>
        <end position="63"/>
    </location>
</feature>
<dbReference type="AlphaFoldDB" id="A0A5B7G713"/>
<dbReference type="Proteomes" id="UP000324222">
    <property type="component" value="Unassembled WGS sequence"/>
</dbReference>
<proteinExistence type="predicted"/>